<evidence type="ECO:0000256" key="3">
    <source>
        <dbReference type="SAM" id="MobiDB-lite"/>
    </source>
</evidence>
<feature type="compositionally biased region" description="Basic and acidic residues" evidence="3">
    <location>
        <begin position="200"/>
        <end position="230"/>
    </location>
</feature>
<evidence type="ECO:0000313" key="5">
    <source>
        <dbReference type="Proteomes" id="UP000005522"/>
    </source>
</evidence>
<feature type="coiled-coil region" evidence="2">
    <location>
        <begin position="40"/>
        <end position="142"/>
    </location>
</feature>
<dbReference type="RefSeq" id="WP_004871333.1">
    <property type="nucleotide sequence ID" value="NZ_CP005986.1"/>
</dbReference>
<evidence type="ECO:0000256" key="1">
    <source>
        <dbReference type="ARBA" id="ARBA00043985"/>
    </source>
</evidence>
<dbReference type="Proteomes" id="UP000005522">
    <property type="component" value="Chromosome"/>
</dbReference>
<dbReference type="Pfam" id="PF04012">
    <property type="entry name" value="PspA_IM30"/>
    <property type="match status" value="1"/>
</dbReference>
<dbReference type="eggNOG" id="COG1842">
    <property type="taxonomic scope" value="Bacteria"/>
</dbReference>
<name>A0A059ZPI2_ACICK</name>
<dbReference type="HOGENOM" id="CLU_056466_1_0_6"/>
<dbReference type="PANTHER" id="PTHR31088:SF6">
    <property type="entry name" value="PHAGE SHOCK PROTEIN A"/>
    <property type="match status" value="1"/>
</dbReference>
<dbReference type="PANTHER" id="PTHR31088">
    <property type="entry name" value="MEMBRANE-ASSOCIATED PROTEIN VIPP1, CHLOROPLASTIC"/>
    <property type="match status" value="1"/>
</dbReference>
<feature type="compositionally biased region" description="Basic and acidic residues" evidence="3">
    <location>
        <begin position="238"/>
        <end position="249"/>
    </location>
</feature>
<dbReference type="KEGG" id="acz:Acaty_c0943"/>
<evidence type="ECO:0000313" key="4">
    <source>
        <dbReference type="EMBL" id="AIA54819.1"/>
    </source>
</evidence>
<dbReference type="InterPro" id="IPR007157">
    <property type="entry name" value="PspA_VIPP1"/>
</dbReference>
<sequence>MSLFKHASEILQARINHFLNNAEDPSETLDLSYEKMLSSLQETKRHLADVVTEKVSLENQMTEAQKAADRAEADARTALAANREDLAKAELAQKQSALEKLQSLKDAHDQIAAQADKLTDYERKLQDRIEQFRSQKEVMKGEMLAAKSEVAAGEALSGIGKGMDDAGEAMQRAMDRTKQMQAKAAAVDGLMASGALSDPLDPRSQTDREMDKLRESGGVDADLARLKAEMAKGSTPEGKAEADSDTASH</sequence>
<comment type="similarity">
    <text evidence="1">Belongs to the PspA/Vipp/IM30 family.</text>
</comment>
<dbReference type="EMBL" id="CP005986">
    <property type="protein sequence ID" value="AIA54819.1"/>
    <property type="molecule type" value="Genomic_DNA"/>
</dbReference>
<gene>
    <name evidence="4" type="ORF">Acaty_c0943</name>
</gene>
<reference evidence="4 5" key="1">
    <citation type="journal article" date="2009" name="J. Bacteriol.">
        <title>Draft genome sequence of the extremely acidophilic bacterium Acidithiobacillus caldus ATCC 51756 reveals metabolic versatility in the genus Acidithiobacillus.</title>
        <authorList>
            <person name="Valdes J."/>
            <person name="Quatrini R."/>
            <person name="Hallberg K."/>
            <person name="Dopson M."/>
            <person name="Valenzuela P.D."/>
            <person name="Holmes D.S."/>
        </authorList>
    </citation>
    <scope>NUCLEOTIDE SEQUENCE [LARGE SCALE GENOMIC DNA]</scope>
    <source>
        <strain evidence="5">ATCC 51756 / DSM 8584 / KU</strain>
    </source>
</reference>
<feature type="region of interest" description="Disordered" evidence="3">
    <location>
        <begin position="193"/>
        <end position="249"/>
    </location>
</feature>
<organism evidence="4 5">
    <name type="scientific">Acidithiobacillus caldus (strain ATCC 51756 / DSM 8584 / KU)</name>
    <dbReference type="NCBI Taxonomy" id="637389"/>
    <lineage>
        <taxon>Bacteria</taxon>
        <taxon>Pseudomonadati</taxon>
        <taxon>Pseudomonadota</taxon>
        <taxon>Acidithiobacillia</taxon>
        <taxon>Acidithiobacillales</taxon>
        <taxon>Acidithiobacillaceae</taxon>
        <taxon>Acidithiobacillus</taxon>
    </lineage>
</organism>
<protein>
    <submittedName>
        <fullName evidence="4">Phage shock protein A</fullName>
    </submittedName>
</protein>
<accession>A0A059ZPI2</accession>
<dbReference type="AlphaFoldDB" id="A0A059ZPI2"/>
<keyword evidence="2" id="KW-0175">Coiled coil</keyword>
<proteinExistence type="inferred from homology"/>
<evidence type="ECO:0000256" key="2">
    <source>
        <dbReference type="SAM" id="Coils"/>
    </source>
</evidence>